<evidence type="ECO:0000256" key="5">
    <source>
        <dbReference type="ARBA" id="ARBA00022519"/>
    </source>
</evidence>
<dbReference type="PROSITE" id="PS51012">
    <property type="entry name" value="ABC_TM2"/>
    <property type="match status" value="1"/>
</dbReference>
<dbReference type="PANTHER" id="PTHR30413:SF8">
    <property type="entry name" value="TRANSPORT PERMEASE PROTEIN"/>
    <property type="match status" value="1"/>
</dbReference>
<dbReference type="InterPro" id="IPR047817">
    <property type="entry name" value="ABC2_TM_bact-type"/>
</dbReference>
<name>A0ABS3ZYQ8_9BRAD</name>
<sequence length="273" mass="30156">MTIKIIKPHSERTLVEDAADIWAHRELLMVLVRREISVRYRQAVIGLLWVVLQPLLTTAIFTTVFVVFVRIPTQEQSYPLFAFAGLAVWQYFNRVVTEGGGSLIANSALITKVSFPRLIIPLVSPIAAALDSLVAISALIVIAMLMGASVSWTIVFTPLVIAAVGLFGYAIALWLAPLNAVYRDVGIALPSIMQVAMYMSPIVYPATLVPERIRWLYELNPIAVMVNTMRWVVLGTNAPPIAGLGLFVALIVLLFWGGAQLFRRMEGNLIDRI</sequence>
<evidence type="ECO:0000256" key="7">
    <source>
        <dbReference type="ARBA" id="ARBA00022989"/>
    </source>
</evidence>
<comment type="similarity">
    <text evidence="2 9">Belongs to the ABC-2 integral membrane protein family.</text>
</comment>
<dbReference type="EMBL" id="JAGIKT010000044">
    <property type="protein sequence ID" value="MBP0113290.1"/>
    <property type="molecule type" value="Genomic_DNA"/>
</dbReference>
<evidence type="ECO:0000256" key="9">
    <source>
        <dbReference type="RuleBase" id="RU361157"/>
    </source>
</evidence>
<comment type="caution">
    <text evidence="11">The sequence shown here is derived from an EMBL/GenBank/DDBJ whole genome shotgun (WGS) entry which is preliminary data.</text>
</comment>
<reference evidence="11 12" key="1">
    <citation type="submission" date="2021-03" db="EMBL/GenBank/DDBJ databases">
        <title>Genome Sequence of Bradyrhizobium vignae strain ISRA400.</title>
        <authorList>
            <person name="Tisa L.S."/>
            <person name="Svistoonoff S."/>
            <person name="Hocher V."/>
            <person name="Fall S."/>
            <person name="Zaiya A."/>
            <person name="Naing D."/>
            <person name="Niang N."/>
            <person name="Diouf A."/>
            <person name="Dasylva M.C."/>
            <person name="Toure O."/>
            <person name="Gueye M."/>
            <person name="Gully D."/>
            <person name="Tisseyre P."/>
            <person name="Simpson S."/>
            <person name="Morris K."/>
            <person name="Thomas W.K."/>
        </authorList>
    </citation>
    <scope>NUCLEOTIDE SEQUENCE [LARGE SCALE GENOMIC DNA]</scope>
    <source>
        <strain evidence="11 12">ISRA400</strain>
    </source>
</reference>
<keyword evidence="5" id="KW-0997">Cell inner membrane</keyword>
<evidence type="ECO:0000256" key="6">
    <source>
        <dbReference type="ARBA" id="ARBA00022692"/>
    </source>
</evidence>
<keyword evidence="4 9" id="KW-1003">Cell membrane</keyword>
<dbReference type="Proteomes" id="UP000669317">
    <property type="component" value="Unassembled WGS sequence"/>
</dbReference>
<feature type="transmembrane region" description="Helical" evidence="9">
    <location>
        <begin position="187"/>
        <end position="207"/>
    </location>
</feature>
<keyword evidence="3 9" id="KW-0813">Transport</keyword>
<evidence type="ECO:0000256" key="4">
    <source>
        <dbReference type="ARBA" id="ARBA00022475"/>
    </source>
</evidence>
<feature type="domain" description="ABC transmembrane type-2" evidence="10">
    <location>
        <begin position="45"/>
        <end position="265"/>
    </location>
</feature>
<feature type="transmembrane region" description="Helical" evidence="9">
    <location>
        <begin position="118"/>
        <end position="146"/>
    </location>
</feature>
<accession>A0ABS3ZYQ8</accession>
<protein>
    <recommendedName>
        <fullName evidence="9">Transport permease protein</fullName>
    </recommendedName>
</protein>
<proteinExistence type="inferred from homology"/>
<evidence type="ECO:0000259" key="10">
    <source>
        <dbReference type="PROSITE" id="PS51012"/>
    </source>
</evidence>
<evidence type="ECO:0000256" key="3">
    <source>
        <dbReference type="ARBA" id="ARBA00022448"/>
    </source>
</evidence>
<feature type="transmembrane region" description="Helical" evidence="9">
    <location>
        <begin position="241"/>
        <end position="262"/>
    </location>
</feature>
<evidence type="ECO:0000256" key="1">
    <source>
        <dbReference type="ARBA" id="ARBA00004429"/>
    </source>
</evidence>
<dbReference type="PANTHER" id="PTHR30413">
    <property type="entry name" value="INNER MEMBRANE TRANSPORT PERMEASE"/>
    <property type="match status" value="1"/>
</dbReference>
<comment type="caution">
    <text evidence="9">Lacks conserved residue(s) required for the propagation of feature annotation.</text>
</comment>
<dbReference type="InterPro" id="IPR013525">
    <property type="entry name" value="ABC2_TM"/>
</dbReference>
<feature type="transmembrane region" description="Helical" evidence="9">
    <location>
        <begin position="152"/>
        <end position="175"/>
    </location>
</feature>
<organism evidence="11 12">
    <name type="scientific">Bradyrhizobium vignae</name>
    <dbReference type="NCBI Taxonomy" id="1549949"/>
    <lineage>
        <taxon>Bacteria</taxon>
        <taxon>Pseudomonadati</taxon>
        <taxon>Pseudomonadota</taxon>
        <taxon>Alphaproteobacteria</taxon>
        <taxon>Hyphomicrobiales</taxon>
        <taxon>Nitrobacteraceae</taxon>
        <taxon>Bradyrhizobium</taxon>
    </lineage>
</organism>
<comment type="subcellular location">
    <subcellularLocation>
        <location evidence="1 9">Cell inner membrane</location>
        <topology evidence="1 9">Multi-pass membrane protein</topology>
    </subcellularLocation>
</comment>
<keyword evidence="8 9" id="KW-0472">Membrane</keyword>
<evidence type="ECO:0000313" key="11">
    <source>
        <dbReference type="EMBL" id="MBP0113290.1"/>
    </source>
</evidence>
<keyword evidence="12" id="KW-1185">Reference proteome</keyword>
<evidence type="ECO:0000256" key="8">
    <source>
        <dbReference type="ARBA" id="ARBA00023136"/>
    </source>
</evidence>
<keyword evidence="7 9" id="KW-1133">Transmembrane helix</keyword>
<feature type="transmembrane region" description="Helical" evidence="9">
    <location>
        <begin position="43"/>
        <end position="71"/>
    </location>
</feature>
<dbReference type="Pfam" id="PF01061">
    <property type="entry name" value="ABC2_membrane"/>
    <property type="match status" value="1"/>
</dbReference>
<dbReference type="RefSeq" id="WP_209295624.1">
    <property type="nucleotide sequence ID" value="NZ_JAGIKT010000044.1"/>
</dbReference>
<evidence type="ECO:0000256" key="2">
    <source>
        <dbReference type="ARBA" id="ARBA00007783"/>
    </source>
</evidence>
<keyword evidence="6 9" id="KW-0812">Transmembrane</keyword>
<evidence type="ECO:0000313" key="12">
    <source>
        <dbReference type="Proteomes" id="UP000669317"/>
    </source>
</evidence>
<gene>
    <name evidence="11" type="ORF">JWS04_19810</name>
</gene>